<reference evidence="2" key="1">
    <citation type="submission" date="2017-10" db="EMBL/GenBank/DDBJ databases">
        <title>Massilia psychrophilum sp. nov., a novel purple-pigmented bacterium isolated from Tianshan glacier, Xinjiang Municipality, China.</title>
        <authorList>
            <person name="Wang H."/>
        </authorList>
    </citation>
    <scope>NUCLEOTIDE SEQUENCE [LARGE SCALE GENOMIC DNA]</scope>
    <source>
        <strain evidence="2">B2</strain>
    </source>
</reference>
<organism evidence="2 3">
    <name type="scientific">Massilia violaceinigra</name>
    <dbReference type="NCBI Taxonomy" id="2045208"/>
    <lineage>
        <taxon>Bacteria</taxon>
        <taxon>Pseudomonadati</taxon>
        <taxon>Pseudomonadota</taxon>
        <taxon>Betaproteobacteria</taxon>
        <taxon>Burkholderiales</taxon>
        <taxon>Oxalobacteraceae</taxon>
        <taxon>Telluria group</taxon>
        <taxon>Massilia</taxon>
    </lineage>
</organism>
<evidence type="ECO:0008006" key="4">
    <source>
        <dbReference type="Google" id="ProtNLM"/>
    </source>
</evidence>
<feature type="chain" id="PRO_5013924704" description="Cell envelope biogenesis protein TolA" evidence="1">
    <location>
        <begin position="24"/>
        <end position="182"/>
    </location>
</feature>
<name>A0A2D2DT92_9BURK</name>
<dbReference type="EMBL" id="CP024608">
    <property type="protein sequence ID" value="ATQ78202.1"/>
    <property type="molecule type" value="Genomic_DNA"/>
</dbReference>
<keyword evidence="1" id="KW-0732">Signal</keyword>
<dbReference type="OrthoDB" id="5769605at2"/>
<gene>
    <name evidence="2" type="ORF">CR152_29605</name>
</gene>
<evidence type="ECO:0000313" key="2">
    <source>
        <dbReference type="EMBL" id="ATQ78202.1"/>
    </source>
</evidence>
<proteinExistence type="predicted"/>
<sequence length="182" mass="19330">MKRAVTPALIGAFLMSASLAASAATPEAKAAYSQARDAASAAYKVARARCDTITGNPKEVCVEEAKVARVRSVEEATAIYKNTLKAYTQSRLQIAAANYDLDRVKCKALTGNDKDVCIQQAKATLIAAQADARADKKAIEARTDARDDKRTAEYKVALEKCDAFAGAAKDTCVSAAKSQYGK</sequence>
<dbReference type="Proteomes" id="UP000229897">
    <property type="component" value="Chromosome"/>
</dbReference>
<dbReference type="RefSeq" id="WP_099881006.1">
    <property type="nucleotide sequence ID" value="NZ_CP024608.1"/>
</dbReference>
<keyword evidence="3" id="KW-1185">Reference proteome</keyword>
<dbReference type="AlphaFoldDB" id="A0A2D2DT92"/>
<protein>
    <recommendedName>
        <fullName evidence="4">Cell envelope biogenesis protein TolA</fullName>
    </recommendedName>
</protein>
<feature type="signal peptide" evidence="1">
    <location>
        <begin position="1"/>
        <end position="23"/>
    </location>
</feature>
<evidence type="ECO:0000256" key="1">
    <source>
        <dbReference type="SAM" id="SignalP"/>
    </source>
</evidence>
<accession>A0A2D2DT92</accession>
<dbReference type="KEGG" id="mass:CR152_29605"/>
<evidence type="ECO:0000313" key="3">
    <source>
        <dbReference type="Proteomes" id="UP000229897"/>
    </source>
</evidence>